<keyword evidence="3" id="KW-1185">Reference proteome</keyword>
<dbReference type="EMBL" id="JAMQOL010000068">
    <property type="protein sequence ID" value="MCM4083969.1"/>
    <property type="molecule type" value="Genomic_DNA"/>
</dbReference>
<feature type="region of interest" description="Disordered" evidence="1">
    <location>
        <begin position="1"/>
        <end position="43"/>
    </location>
</feature>
<dbReference type="Proteomes" id="UP001523216">
    <property type="component" value="Unassembled WGS sequence"/>
</dbReference>
<feature type="compositionally biased region" description="Pro residues" evidence="1">
    <location>
        <begin position="11"/>
        <end position="27"/>
    </location>
</feature>
<evidence type="ECO:0000313" key="3">
    <source>
        <dbReference type="Proteomes" id="UP001523216"/>
    </source>
</evidence>
<evidence type="ECO:0000256" key="1">
    <source>
        <dbReference type="SAM" id="MobiDB-lite"/>
    </source>
</evidence>
<proteinExistence type="predicted"/>
<accession>A0ABT0YD44</accession>
<comment type="caution">
    <text evidence="2">The sequence shown here is derived from an EMBL/GenBank/DDBJ whole genome shotgun (WGS) entry which is preliminary data.</text>
</comment>
<gene>
    <name evidence="2" type="ORF">LXN57_41150</name>
</gene>
<evidence type="ECO:0000313" key="2">
    <source>
        <dbReference type="EMBL" id="MCM4083969.1"/>
    </source>
</evidence>
<name>A0ABT0YD44_9ACTN</name>
<protein>
    <submittedName>
        <fullName evidence="2">Uncharacterized protein</fullName>
    </submittedName>
</protein>
<feature type="compositionally biased region" description="Polar residues" evidence="1">
    <location>
        <begin position="28"/>
        <end position="43"/>
    </location>
</feature>
<organism evidence="2 3">
    <name type="scientific">Paractinoplanes hotanensis</name>
    <dbReference type="NCBI Taxonomy" id="2906497"/>
    <lineage>
        <taxon>Bacteria</taxon>
        <taxon>Bacillati</taxon>
        <taxon>Actinomycetota</taxon>
        <taxon>Actinomycetes</taxon>
        <taxon>Micromonosporales</taxon>
        <taxon>Micromonosporaceae</taxon>
        <taxon>Paractinoplanes</taxon>
    </lineage>
</organism>
<feature type="compositionally biased region" description="Low complexity" evidence="1">
    <location>
        <begin position="1"/>
        <end position="10"/>
    </location>
</feature>
<dbReference type="RefSeq" id="WP_251803732.1">
    <property type="nucleotide sequence ID" value="NZ_JAMQOL010000068.1"/>
</dbReference>
<reference evidence="2 3" key="1">
    <citation type="submission" date="2022-06" db="EMBL/GenBank/DDBJ databases">
        <title>Actinoplanes abujensis sp. nov., isolated from Nigerian arid soil.</title>
        <authorList>
            <person name="Ding P."/>
        </authorList>
    </citation>
    <scope>NUCLEOTIDE SEQUENCE [LARGE SCALE GENOMIC DNA]</scope>
    <source>
        <strain evidence="3">TRM88002</strain>
    </source>
</reference>
<sequence>MTFPTPGNFRPGPPPVPRPPMHAPSPQPAQQSSTGVPQAVDQQTGEIVRETGHPAVDAVLSALENASRLAPSEQIAEYEAAHQVLQETLASIDR</sequence>